<protein>
    <recommendedName>
        <fullName evidence="11 12">Galactokinase</fullName>
        <ecNumber evidence="11 12">2.7.1.6</ecNumber>
    </recommendedName>
    <alternativeName>
        <fullName evidence="11">Galactose kinase</fullName>
    </alternativeName>
</protein>
<evidence type="ECO:0000259" key="13">
    <source>
        <dbReference type="Pfam" id="PF00288"/>
    </source>
</evidence>
<feature type="binding site" evidence="11">
    <location>
        <begin position="125"/>
        <end position="131"/>
    </location>
    <ligand>
        <name>ATP</name>
        <dbReference type="ChEBI" id="CHEBI:30616"/>
    </ligand>
</feature>
<feature type="binding site" evidence="11">
    <location>
        <position position="163"/>
    </location>
    <ligand>
        <name>Mg(2+)</name>
        <dbReference type="ChEBI" id="CHEBI:18420"/>
    </ligand>
</feature>
<dbReference type="OrthoDB" id="250531at2"/>
<dbReference type="Pfam" id="PF08544">
    <property type="entry name" value="GHMP_kinases_C"/>
    <property type="match status" value="1"/>
</dbReference>
<evidence type="ECO:0000256" key="3">
    <source>
        <dbReference type="ARBA" id="ARBA00022679"/>
    </source>
</evidence>
<dbReference type="PROSITE" id="PS00106">
    <property type="entry name" value="GALACTOKINASE"/>
    <property type="match status" value="1"/>
</dbReference>
<dbReference type="PRINTS" id="PR00473">
    <property type="entry name" value="GALCTOKINASE"/>
</dbReference>
<dbReference type="InterPro" id="IPR019539">
    <property type="entry name" value="GalKase_N"/>
</dbReference>
<evidence type="ECO:0000256" key="11">
    <source>
        <dbReference type="HAMAP-Rule" id="MF_00246"/>
    </source>
</evidence>
<comment type="catalytic activity">
    <reaction evidence="11">
        <text>alpha-D-galactose + ATP = alpha-D-galactose 1-phosphate + ADP + H(+)</text>
        <dbReference type="Rhea" id="RHEA:13553"/>
        <dbReference type="ChEBI" id="CHEBI:15378"/>
        <dbReference type="ChEBI" id="CHEBI:28061"/>
        <dbReference type="ChEBI" id="CHEBI:30616"/>
        <dbReference type="ChEBI" id="CHEBI:58336"/>
        <dbReference type="ChEBI" id="CHEBI:456216"/>
        <dbReference type="EC" id="2.7.1.6"/>
    </reaction>
</comment>
<feature type="binding site" evidence="11">
    <location>
        <position position="68"/>
    </location>
    <ligand>
        <name>ATP</name>
        <dbReference type="ChEBI" id="CHEBI:30616"/>
    </ligand>
</feature>
<keyword evidence="2 11" id="KW-0963">Cytoplasm</keyword>
<dbReference type="EMBL" id="NPMS01000005">
    <property type="protein sequence ID" value="OZU88281.1"/>
    <property type="molecule type" value="Genomic_DNA"/>
</dbReference>
<dbReference type="InterPro" id="IPR019741">
    <property type="entry name" value="Galactokinase_CS"/>
</dbReference>
<evidence type="ECO:0000256" key="9">
    <source>
        <dbReference type="ARBA" id="ARBA00023144"/>
    </source>
</evidence>
<evidence type="ECO:0000256" key="12">
    <source>
        <dbReference type="NCBIfam" id="TIGR00131"/>
    </source>
</evidence>
<evidence type="ECO:0000259" key="14">
    <source>
        <dbReference type="Pfam" id="PF08544"/>
    </source>
</evidence>
<dbReference type="InterPro" id="IPR013750">
    <property type="entry name" value="GHMP_kinase_C_dom"/>
</dbReference>
<dbReference type="InterPro" id="IPR036554">
    <property type="entry name" value="GHMP_kinase_C_sf"/>
</dbReference>
<feature type="domain" description="GHMP kinase N-terminal" evidence="13">
    <location>
        <begin position="94"/>
        <end position="183"/>
    </location>
</feature>
<dbReference type="SUPFAM" id="SSF55060">
    <property type="entry name" value="GHMP Kinase, C-terminal domain"/>
    <property type="match status" value="1"/>
</dbReference>
<sequence length="394" mass="43730">MAKSELIQEFHKVFNNDDISVCSFAPGRINLIGEHTDYNGGHVFPASISFGTYALGLKRSDQKFRFHSINFPDAGIIECNLADLFCNPEHDWANYPKGMIQYFKNAGHEISQGADILYYGNIPNGAGLSSSASIEMATGVLLASLFNLKIDQLELVKLGQKVENEYIGVNSGIMDQFAIGMGKKNHAILLNCDTLEYRYAPIMLENHAIIIINTNKQRILAGSKYNERRTQCDQALADLQTKLVITSLGQLTAEEFEKHQHLIKSDVNLRRARHAVYENARTLEALEKLKQGDLNGFGKLMNESHLSLQHDYEVTGLELDTIVQAAWEQDGVIGARMTGAGFGGCAIAIVEKEKVDKFKKNVNSTYLEKIGYQPTFYTAEIGDGAKQITEGVVK</sequence>
<dbReference type="RefSeq" id="WP_094886020.1">
    <property type="nucleotide sequence ID" value="NZ_NPMS01000005.1"/>
</dbReference>
<dbReference type="InterPro" id="IPR006204">
    <property type="entry name" value="GHMP_kinase_N_dom"/>
</dbReference>
<dbReference type="InterPro" id="IPR000705">
    <property type="entry name" value="Galactokinase"/>
</dbReference>
<dbReference type="GO" id="GO:0005829">
    <property type="term" value="C:cytosol"/>
    <property type="evidence" value="ECO:0007669"/>
    <property type="project" value="TreeGrafter"/>
</dbReference>
<comment type="subcellular location">
    <subcellularLocation>
        <location evidence="11">Cytoplasm</location>
    </subcellularLocation>
</comment>
<dbReference type="InterPro" id="IPR006206">
    <property type="entry name" value="Mevalonate/galactokinase"/>
</dbReference>
<evidence type="ECO:0000256" key="10">
    <source>
        <dbReference type="ARBA" id="ARBA00023277"/>
    </source>
</evidence>
<proteinExistence type="inferred from homology"/>
<keyword evidence="4 11" id="KW-0479">Metal-binding</keyword>
<dbReference type="SUPFAM" id="SSF54211">
    <property type="entry name" value="Ribosomal protein S5 domain 2-like"/>
    <property type="match status" value="1"/>
</dbReference>
<dbReference type="PRINTS" id="PR00959">
    <property type="entry name" value="MEVGALKINASE"/>
</dbReference>
<evidence type="ECO:0000256" key="7">
    <source>
        <dbReference type="ARBA" id="ARBA00022840"/>
    </source>
</evidence>
<dbReference type="Pfam" id="PF00288">
    <property type="entry name" value="GHMP_kinases_N"/>
    <property type="match status" value="1"/>
</dbReference>
<evidence type="ECO:0000256" key="6">
    <source>
        <dbReference type="ARBA" id="ARBA00022777"/>
    </source>
</evidence>
<dbReference type="GO" id="GO:0005524">
    <property type="term" value="F:ATP binding"/>
    <property type="evidence" value="ECO:0007669"/>
    <property type="project" value="UniProtKB-UniRule"/>
</dbReference>
<evidence type="ECO:0000256" key="4">
    <source>
        <dbReference type="ARBA" id="ARBA00022723"/>
    </source>
</evidence>
<keyword evidence="8 11" id="KW-0460">Magnesium</keyword>
<feature type="domain" description="Galactokinase N-terminal" evidence="15">
    <location>
        <begin position="8"/>
        <end position="55"/>
    </location>
</feature>
<evidence type="ECO:0000256" key="5">
    <source>
        <dbReference type="ARBA" id="ARBA00022741"/>
    </source>
</evidence>
<comment type="pathway">
    <text evidence="11">Carbohydrate metabolism; galactose metabolism.</text>
</comment>
<comment type="function">
    <text evidence="11">Catalyzes the transfer of the gamma-phosphate of ATP to D-galactose to form alpha-D-galactose-1-phosphate (Gal-1-P).</text>
</comment>
<dbReference type="NCBIfam" id="TIGR00131">
    <property type="entry name" value="gal_kin"/>
    <property type="match status" value="1"/>
</dbReference>
<feature type="binding site" evidence="11">
    <location>
        <position position="131"/>
    </location>
    <ligand>
        <name>Mg(2+)</name>
        <dbReference type="ChEBI" id="CHEBI:18420"/>
    </ligand>
</feature>
<gene>
    <name evidence="11" type="primary">galK</name>
    <name evidence="16" type="ORF">CIL03_11545</name>
</gene>
<dbReference type="GO" id="GO:0006012">
    <property type="term" value="P:galactose metabolic process"/>
    <property type="evidence" value="ECO:0007669"/>
    <property type="project" value="UniProtKB-UniRule"/>
</dbReference>
<dbReference type="PIRSF" id="PIRSF000530">
    <property type="entry name" value="Galactokinase"/>
    <property type="match status" value="1"/>
</dbReference>
<keyword evidence="10 11" id="KW-0119">Carbohydrate metabolism</keyword>
<dbReference type="GO" id="GO:0004335">
    <property type="term" value="F:galactokinase activity"/>
    <property type="evidence" value="ECO:0007669"/>
    <property type="project" value="UniProtKB-UniRule"/>
</dbReference>
<keyword evidence="9 11" id="KW-0299">Galactose metabolism</keyword>
<evidence type="ECO:0000313" key="17">
    <source>
        <dbReference type="Proteomes" id="UP000216498"/>
    </source>
</evidence>
<evidence type="ECO:0000256" key="1">
    <source>
        <dbReference type="ARBA" id="ARBA00006566"/>
    </source>
</evidence>
<dbReference type="FunFam" id="3.30.70.890:FF:000001">
    <property type="entry name" value="Galactokinase"/>
    <property type="match status" value="1"/>
</dbReference>
<keyword evidence="3 11" id="KW-0808">Transferase</keyword>
<dbReference type="InterPro" id="IPR014721">
    <property type="entry name" value="Ribsml_uS5_D2-typ_fold_subgr"/>
</dbReference>
<keyword evidence="17" id="KW-1185">Reference proteome</keyword>
<dbReference type="Pfam" id="PF10509">
    <property type="entry name" value="GalKase_gal_bdg"/>
    <property type="match status" value="1"/>
</dbReference>
<feature type="site" description="Transition state stabilizer" evidence="11">
    <location>
        <position position="28"/>
    </location>
</feature>
<feature type="binding site" evidence="11">
    <location>
        <begin position="34"/>
        <end position="37"/>
    </location>
    <ligand>
        <name>substrate</name>
    </ligand>
</feature>
<evidence type="ECO:0000313" key="16">
    <source>
        <dbReference type="EMBL" id="OZU88281.1"/>
    </source>
</evidence>
<dbReference type="PANTHER" id="PTHR10457:SF7">
    <property type="entry name" value="GALACTOKINASE-RELATED"/>
    <property type="match status" value="1"/>
</dbReference>
<dbReference type="Proteomes" id="UP000216498">
    <property type="component" value="Unassembled WGS sequence"/>
</dbReference>
<evidence type="ECO:0000256" key="8">
    <source>
        <dbReference type="ARBA" id="ARBA00022842"/>
    </source>
</evidence>
<dbReference type="HAMAP" id="MF_00246">
    <property type="entry name" value="Galactokinase"/>
    <property type="match status" value="1"/>
</dbReference>
<dbReference type="PANTHER" id="PTHR10457">
    <property type="entry name" value="MEVALONATE KINASE/GALACTOKINASE"/>
    <property type="match status" value="1"/>
</dbReference>
<name>A0A265N8Z5_9BACI</name>
<keyword evidence="7 11" id="KW-0067">ATP-binding</keyword>
<feature type="domain" description="GHMP kinase C-terminal" evidence="14">
    <location>
        <begin position="285"/>
        <end position="366"/>
    </location>
</feature>
<evidence type="ECO:0000256" key="2">
    <source>
        <dbReference type="ARBA" id="ARBA00022490"/>
    </source>
</evidence>
<dbReference type="InterPro" id="IPR022963">
    <property type="entry name" value="Galactokinase_bac"/>
</dbReference>
<dbReference type="GO" id="GO:0000287">
    <property type="term" value="F:magnesium ion binding"/>
    <property type="evidence" value="ECO:0007669"/>
    <property type="project" value="UniProtKB-UniRule"/>
</dbReference>
<feature type="active site" description="Proton acceptor" evidence="11">
    <location>
        <position position="175"/>
    </location>
</feature>
<organism evidence="16 17">
    <name type="scientific">Virgibacillus indicus</name>
    <dbReference type="NCBI Taxonomy" id="2024554"/>
    <lineage>
        <taxon>Bacteria</taxon>
        <taxon>Bacillati</taxon>
        <taxon>Bacillota</taxon>
        <taxon>Bacilli</taxon>
        <taxon>Bacillales</taxon>
        <taxon>Bacillaceae</taxon>
        <taxon>Virgibacillus</taxon>
    </lineage>
</organism>
<dbReference type="AlphaFoldDB" id="A0A265N8Z5"/>
<dbReference type="InterPro" id="IPR020568">
    <property type="entry name" value="Ribosomal_Su5_D2-typ_SF"/>
</dbReference>
<dbReference type="NCBIfam" id="NF003705">
    <property type="entry name" value="PRK05322.1"/>
    <property type="match status" value="1"/>
</dbReference>
<dbReference type="FunFam" id="3.30.230.10:FF:000017">
    <property type="entry name" value="Galactokinase"/>
    <property type="match status" value="1"/>
</dbReference>
<dbReference type="Gene3D" id="3.30.70.890">
    <property type="entry name" value="GHMP kinase, C-terminal domain"/>
    <property type="match status" value="1"/>
</dbReference>
<feature type="binding site" evidence="11">
    <location>
        <position position="225"/>
    </location>
    <ligand>
        <name>substrate</name>
    </ligand>
</feature>
<dbReference type="PROSITE" id="PS00627">
    <property type="entry name" value="GHMP_KINASES_ATP"/>
    <property type="match status" value="1"/>
</dbReference>
<evidence type="ECO:0000259" key="15">
    <source>
        <dbReference type="Pfam" id="PF10509"/>
    </source>
</evidence>
<dbReference type="InterPro" id="IPR006203">
    <property type="entry name" value="GHMP_knse_ATP-bd_CS"/>
</dbReference>
<dbReference type="UniPathway" id="UPA00214"/>
<keyword evidence="6 11" id="KW-0418">Kinase</keyword>
<keyword evidence="5 11" id="KW-0547">Nucleotide-binding</keyword>
<comment type="similarity">
    <text evidence="1 11">Belongs to the GHMP kinase family. GalK subfamily.</text>
</comment>
<dbReference type="EC" id="2.7.1.6" evidence="11 12"/>
<dbReference type="Gene3D" id="3.30.230.10">
    <property type="match status" value="1"/>
</dbReference>
<reference evidence="16 17" key="1">
    <citation type="submission" date="2017-08" db="EMBL/GenBank/DDBJ databases">
        <title>Virgibacillus indicus sp. nov. and Virgibacillus profoundi sp. nov, two moderately halophilic bacteria isolated from marine sediment by using the Microfluidic Streak Plate.</title>
        <authorList>
            <person name="Xu B."/>
            <person name="Hu B."/>
            <person name="Wang J."/>
            <person name="Zhu Y."/>
            <person name="Huang L."/>
            <person name="Du W."/>
            <person name="Huang Y."/>
        </authorList>
    </citation>
    <scope>NUCLEOTIDE SEQUENCE [LARGE SCALE GENOMIC DNA]</scope>
    <source>
        <strain evidence="16 17">IO3-P2-C2</strain>
    </source>
</reference>
<comment type="caution">
    <text evidence="16">The sequence shown here is derived from an EMBL/GenBank/DDBJ whole genome shotgun (WGS) entry which is preliminary data.</text>
</comment>
<accession>A0A265N8Z5</accession>